<evidence type="ECO:0000313" key="1">
    <source>
        <dbReference type="EnsemblPlants" id="cds.evm.model.04.469"/>
    </source>
</evidence>
<proteinExistence type="predicted"/>
<reference evidence="1" key="1">
    <citation type="submission" date="2018-11" db="EMBL/GenBank/DDBJ databases">
        <authorList>
            <person name="Grassa J C."/>
        </authorList>
    </citation>
    <scope>NUCLEOTIDE SEQUENCE [LARGE SCALE GENOMIC DNA]</scope>
</reference>
<organism evidence="1 2">
    <name type="scientific">Cannabis sativa</name>
    <name type="common">Hemp</name>
    <name type="synonym">Marijuana</name>
    <dbReference type="NCBI Taxonomy" id="3483"/>
    <lineage>
        <taxon>Eukaryota</taxon>
        <taxon>Viridiplantae</taxon>
        <taxon>Streptophyta</taxon>
        <taxon>Embryophyta</taxon>
        <taxon>Tracheophyta</taxon>
        <taxon>Spermatophyta</taxon>
        <taxon>Magnoliopsida</taxon>
        <taxon>eudicotyledons</taxon>
        <taxon>Gunneridae</taxon>
        <taxon>Pentapetalae</taxon>
        <taxon>rosids</taxon>
        <taxon>fabids</taxon>
        <taxon>Rosales</taxon>
        <taxon>Cannabaceae</taxon>
        <taxon>Cannabis</taxon>
    </lineage>
</organism>
<protein>
    <submittedName>
        <fullName evidence="1">Uncharacterized protein</fullName>
    </submittedName>
</protein>
<dbReference type="EMBL" id="UZAU01000360">
    <property type="status" value="NOT_ANNOTATED_CDS"/>
    <property type="molecule type" value="Genomic_DNA"/>
</dbReference>
<dbReference type="EnsemblPlants" id="evm.model.04.469">
    <property type="protein sequence ID" value="cds.evm.model.04.469"/>
    <property type="gene ID" value="evm.TU.04.469"/>
</dbReference>
<dbReference type="Proteomes" id="UP000596661">
    <property type="component" value="Chromosome 4"/>
</dbReference>
<evidence type="ECO:0000313" key="2">
    <source>
        <dbReference type="Proteomes" id="UP000596661"/>
    </source>
</evidence>
<dbReference type="AlphaFoldDB" id="A0A803PHJ6"/>
<sequence length="113" mass="12770">MTMLWEETVFLMNAFSDAAEQREAAIKVNATAEREKMLLLVAIPAMFLIQDGEDQIYQHPPISTGLFDEMHEEGFRSSRMGSASPLLKLAKHLSRMLPISLLLCLFDVLISEE</sequence>
<accession>A0A803PHJ6</accession>
<dbReference type="Gramene" id="evm.model.04.469">
    <property type="protein sequence ID" value="cds.evm.model.04.469"/>
    <property type="gene ID" value="evm.TU.04.469"/>
</dbReference>
<reference evidence="1" key="2">
    <citation type="submission" date="2021-03" db="UniProtKB">
        <authorList>
            <consortium name="EnsemblPlants"/>
        </authorList>
    </citation>
    <scope>IDENTIFICATION</scope>
</reference>
<keyword evidence="2" id="KW-1185">Reference proteome</keyword>
<name>A0A803PHJ6_CANSA</name>